<comment type="caution">
    <text evidence="2">The sequence shown here is derived from an EMBL/GenBank/DDBJ whole genome shotgun (WGS) entry which is preliminary data.</text>
</comment>
<dbReference type="InterPro" id="IPR024768">
    <property type="entry name" value="Marf1"/>
</dbReference>
<sequence>MDEESVWETQQFPLTFYKEGESKTCVFWDLNDYPIPSGINPASMCESIKDAIWKQGIDGEVSIQAYVDVSESTLSEREYSDAGFQVEVFHESEGGKHTRNCSMLADMTMWALDNPTPSNVILLAKVTDDTLAGLLRSSCPRIYGCLFSRYLRVPARTDSSFLTSIFDPVQGRRRRRNRIP</sequence>
<dbReference type="CDD" id="cd10910">
    <property type="entry name" value="PIN_limkain_b1_N_like"/>
    <property type="match status" value="1"/>
</dbReference>
<keyword evidence="3" id="KW-1185">Reference proteome</keyword>
<protein>
    <recommendedName>
        <fullName evidence="1">NYN domain-containing protein</fullName>
    </recommendedName>
</protein>
<reference evidence="2" key="1">
    <citation type="submission" date="2020-01" db="EMBL/GenBank/DDBJ databases">
        <authorList>
            <person name="Mishra B."/>
        </authorList>
    </citation>
    <scope>NUCLEOTIDE SEQUENCE [LARGE SCALE GENOMIC DNA]</scope>
</reference>
<dbReference type="PANTHER" id="PTHR14379:SF7">
    <property type="entry name" value="ENDONUCLEASE OR GLYCOSYL HYDROLASE-RELATED"/>
    <property type="match status" value="1"/>
</dbReference>
<gene>
    <name evidence="2" type="ORF">MERR_LOCUS18775</name>
</gene>
<organism evidence="2 3">
    <name type="scientific">Microthlaspi erraticum</name>
    <dbReference type="NCBI Taxonomy" id="1685480"/>
    <lineage>
        <taxon>Eukaryota</taxon>
        <taxon>Viridiplantae</taxon>
        <taxon>Streptophyta</taxon>
        <taxon>Embryophyta</taxon>
        <taxon>Tracheophyta</taxon>
        <taxon>Spermatophyta</taxon>
        <taxon>Magnoliopsida</taxon>
        <taxon>eudicotyledons</taxon>
        <taxon>Gunneridae</taxon>
        <taxon>Pentapetalae</taxon>
        <taxon>rosids</taxon>
        <taxon>malvids</taxon>
        <taxon>Brassicales</taxon>
        <taxon>Brassicaceae</taxon>
        <taxon>Coluteocarpeae</taxon>
        <taxon>Microthlaspi</taxon>
    </lineage>
</organism>
<dbReference type="PANTHER" id="PTHR14379">
    <property type="entry name" value="LIMKAIN B LKAP"/>
    <property type="match status" value="1"/>
</dbReference>
<dbReference type="Pfam" id="PF01936">
    <property type="entry name" value="NYN"/>
    <property type="match status" value="1"/>
</dbReference>
<evidence type="ECO:0000313" key="3">
    <source>
        <dbReference type="Proteomes" id="UP000467841"/>
    </source>
</evidence>
<dbReference type="AlphaFoldDB" id="A0A6D2IMF6"/>
<dbReference type="GO" id="GO:0005777">
    <property type="term" value="C:peroxisome"/>
    <property type="evidence" value="ECO:0007669"/>
    <property type="project" value="InterPro"/>
</dbReference>
<dbReference type="EMBL" id="CACVBM020001107">
    <property type="protein sequence ID" value="CAA7031540.1"/>
    <property type="molecule type" value="Genomic_DNA"/>
</dbReference>
<evidence type="ECO:0000259" key="1">
    <source>
        <dbReference type="Pfam" id="PF01936"/>
    </source>
</evidence>
<dbReference type="OrthoDB" id="1113968at2759"/>
<dbReference type="GO" id="GO:0010468">
    <property type="term" value="P:regulation of gene expression"/>
    <property type="evidence" value="ECO:0007669"/>
    <property type="project" value="InterPro"/>
</dbReference>
<dbReference type="InterPro" id="IPR021139">
    <property type="entry name" value="NYN"/>
</dbReference>
<accession>A0A6D2IMF6</accession>
<dbReference type="GO" id="GO:0004540">
    <property type="term" value="F:RNA nuclease activity"/>
    <property type="evidence" value="ECO:0007669"/>
    <property type="project" value="InterPro"/>
</dbReference>
<name>A0A6D2IMF6_9BRAS</name>
<feature type="domain" description="NYN" evidence="1">
    <location>
        <begin position="23"/>
        <end position="127"/>
    </location>
</feature>
<proteinExistence type="predicted"/>
<evidence type="ECO:0000313" key="2">
    <source>
        <dbReference type="EMBL" id="CAA7031540.1"/>
    </source>
</evidence>
<dbReference type="Proteomes" id="UP000467841">
    <property type="component" value="Unassembled WGS sequence"/>
</dbReference>